<proteinExistence type="predicted"/>
<evidence type="ECO:0000313" key="3">
    <source>
        <dbReference type="WBParaSite" id="SSLN_0001856901-mRNA-1"/>
    </source>
</evidence>
<dbReference type="Proteomes" id="UP000275846">
    <property type="component" value="Unassembled WGS sequence"/>
</dbReference>
<protein>
    <submittedName>
        <fullName evidence="3">Reverse transcriptase domain-containing protein</fullName>
    </submittedName>
</protein>
<reference evidence="1 2" key="2">
    <citation type="submission" date="2018-11" db="EMBL/GenBank/DDBJ databases">
        <authorList>
            <consortium name="Pathogen Informatics"/>
        </authorList>
    </citation>
    <scope>NUCLEOTIDE SEQUENCE [LARGE SCALE GENOMIC DNA]</scope>
    <source>
        <strain evidence="1 2">NST_G2</strain>
    </source>
</reference>
<dbReference type="AlphaFoldDB" id="A0A183TN44"/>
<dbReference type="WBParaSite" id="SSLN_0001856901-mRNA-1">
    <property type="protein sequence ID" value="SSLN_0001856901-mRNA-1"/>
    <property type="gene ID" value="SSLN_0001856901"/>
</dbReference>
<evidence type="ECO:0000313" key="2">
    <source>
        <dbReference type="Proteomes" id="UP000275846"/>
    </source>
</evidence>
<reference evidence="3" key="1">
    <citation type="submission" date="2016-06" db="UniProtKB">
        <authorList>
            <consortium name="WormBaseParasite"/>
        </authorList>
    </citation>
    <scope>IDENTIFICATION</scope>
</reference>
<evidence type="ECO:0000313" key="1">
    <source>
        <dbReference type="EMBL" id="VDM04278.1"/>
    </source>
</evidence>
<organism evidence="3">
    <name type="scientific">Schistocephalus solidus</name>
    <name type="common">Tapeworm</name>
    <dbReference type="NCBI Taxonomy" id="70667"/>
    <lineage>
        <taxon>Eukaryota</taxon>
        <taxon>Metazoa</taxon>
        <taxon>Spiralia</taxon>
        <taxon>Lophotrochozoa</taxon>
        <taxon>Platyhelminthes</taxon>
        <taxon>Cestoda</taxon>
        <taxon>Eucestoda</taxon>
        <taxon>Diphyllobothriidea</taxon>
        <taxon>Diphyllobothriidae</taxon>
        <taxon>Schistocephalus</taxon>
    </lineage>
</organism>
<sequence length="186" mass="21238">MQKFGCPEQFTHMVRQLHDGMTARITDNGMVFEAFAVTNRVKQGCVLAHTLFSLMFSSMLMDAYLDEQPGIRIAYRTDGHLLNGRRMPASMYVSTTKVQDLLFTDDCAHNTVTKEDMQRRGTLSRNTRIDDEVAQWISKASQAFGRLQASVWNCHGIHLNTKLKMYEAIVLTTLLYGVQTWTFYAV</sequence>
<dbReference type="EMBL" id="UYSU01043283">
    <property type="protein sequence ID" value="VDM04278.1"/>
    <property type="molecule type" value="Genomic_DNA"/>
</dbReference>
<accession>A0A183TN44</accession>
<keyword evidence="2" id="KW-1185">Reference proteome</keyword>
<gene>
    <name evidence="1" type="ORF">SSLN_LOCUS17892</name>
</gene>
<dbReference type="PANTHER" id="PTHR47027">
    <property type="entry name" value="REVERSE TRANSCRIPTASE DOMAIN-CONTAINING PROTEIN"/>
    <property type="match status" value="1"/>
</dbReference>
<dbReference type="PANTHER" id="PTHR47027:SF26">
    <property type="entry name" value="REVERSE TRANSCRIPTASE DOMAIN-CONTAINING PROTEIN"/>
    <property type="match status" value="1"/>
</dbReference>
<dbReference type="OrthoDB" id="425014at2759"/>
<name>A0A183TN44_SCHSO</name>